<dbReference type="InterPro" id="IPR027410">
    <property type="entry name" value="TCP-1-like_intermed_sf"/>
</dbReference>
<keyword evidence="4" id="KW-1185">Reference proteome</keyword>
<dbReference type="InterPro" id="IPR027409">
    <property type="entry name" value="GroEL-like_apical_dom_sf"/>
</dbReference>
<evidence type="ECO:0000313" key="3">
    <source>
        <dbReference type="EMBL" id="MQM19226.1"/>
    </source>
</evidence>
<dbReference type="GO" id="GO:0042026">
    <property type="term" value="P:protein refolding"/>
    <property type="evidence" value="ECO:0007669"/>
    <property type="project" value="InterPro"/>
</dbReference>
<dbReference type="Gene3D" id="3.50.7.10">
    <property type="entry name" value="GroEL"/>
    <property type="match status" value="1"/>
</dbReference>
<dbReference type="SUPFAM" id="SSF52029">
    <property type="entry name" value="GroEL apical domain-like"/>
    <property type="match status" value="1"/>
</dbReference>
<dbReference type="InterPro" id="IPR001844">
    <property type="entry name" value="Cpn60/GroEL"/>
</dbReference>
<dbReference type="EMBL" id="NMUH01008759">
    <property type="protein sequence ID" value="MQM19226.1"/>
    <property type="molecule type" value="Genomic_DNA"/>
</dbReference>
<reference evidence="3" key="1">
    <citation type="submission" date="2017-07" db="EMBL/GenBank/DDBJ databases">
        <title>Taro Niue Genome Assembly and Annotation.</title>
        <authorList>
            <person name="Atibalentja N."/>
            <person name="Keating K."/>
            <person name="Fields C.J."/>
        </authorList>
    </citation>
    <scope>NUCLEOTIDE SEQUENCE</scope>
    <source>
        <strain evidence="3">Niue_2</strain>
        <tissue evidence="3">Leaf</tissue>
    </source>
</reference>
<dbReference type="PANTHER" id="PTHR45633">
    <property type="entry name" value="60 KDA HEAT SHOCK PROTEIN, MITOCHONDRIAL"/>
    <property type="match status" value="1"/>
</dbReference>
<evidence type="ECO:0000256" key="1">
    <source>
        <dbReference type="ARBA" id="ARBA00006607"/>
    </source>
</evidence>
<dbReference type="SUPFAM" id="SSF54849">
    <property type="entry name" value="GroEL-intermediate domain like"/>
    <property type="match status" value="1"/>
</dbReference>
<comment type="caution">
    <text evidence="3">The sequence shown here is derived from an EMBL/GenBank/DDBJ whole genome shotgun (WGS) entry which is preliminary data.</text>
</comment>
<dbReference type="AlphaFoldDB" id="A0A843XIR0"/>
<protein>
    <submittedName>
        <fullName evidence="3">Uncharacterized protein</fullName>
    </submittedName>
</protein>
<dbReference type="OrthoDB" id="1735925at2759"/>
<dbReference type="GO" id="GO:0140662">
    <property type="term" value="F:ATP-dependent protein folding chaperone"/>
    <property type="evidence" value="ECO:0007669"/>
    <property type="project" value="InterPro"/>
</dbReference>
<comment type="similarity">
    <text evidence="1">Belongs to the chaperonin (HSP60) family.</text>
</comment>
<evidence type="ECO:0000313" key="4">
    <source>
        <dbReference type="Proteomes" id="UP000652761"/>
    </source>
</evidence>
<sequence>MICSPLVGTISTNGEREIGELIAKAMEKVGKEGVITVARQRPLLIVAEDVESDALETLILDKLHAGIKVYAIKAPGFGENRKASLHDLSVLTGGDVHIISVFFYDVLLIHLNFLFYG</sequence>
<gene>
    <name evidence="3" type="ORF">Taro_052226</name>
</gene>
<organism evidence="3 4">
    <name type="scientific">Colocasia esculenta</name>
    <name type="common">Wild taro</name>
    <name type="synonym">Arum esculentum</name>
    <dbReference type="NCBI Taxonomy" id="4460"/>
    <lineage>
        <taxon>Eukaryota</taxon>
        <taxon>Viridiplantae</taxon>
        <taxon>Streptophyta</taxon>
        <taxon>Embryophyta</taxon>
        <taxon>Tracheophyta</taxon>
        <taxon>Spermatophyta</taxon>
        <taxon>Magnoliopsida</taxon>
        <taxon>Liliopsida</taxon>
        <taxon>Araceae</taxon>
        <taxon>Aroideae</taxon>
        <taxon>Colocasieae</taxon>
        <taxon>Colocasia</taxon>
    </lineage>
</organism>
<evidence type="ECO:0000256" key="2">
    <source>
        <dbReference type="ARBA" id="ARBA00023186"/>
    </source>
</evidence>
<name>A0A843XIR0_COLES</name>
<keyword evidence="2" id="KW-0143">Chaperone</keyword>
<accession>A0A843XIR0</accession>
<proteinExistence type="inferred from homology"/>
<dbReference type="Proteomes" id="UP000652761">
    <property type="component" value="Unassembled WGS sequence"/>
</dbReference>
<dbReference type="Gene3D" id="3.30.260.10">
    <property type="entry name" value="TCP-1-like chaperonin intermediate domain"/>
    <property type="match status" value="1"/>
</dbReference>